<evidence type="ECO:0000256" key="1">
    <source>
        <dbReference type="ARBA" id="ARBA00004496"/>
    </source>
</evidence>
<dbReference type="GO" id="GO:0003779">
    <property type="term" value="F:actin binding"/>
    <property type="evidence" value="ECO:0007669"/>
    <property type="project" value="UniProtKB-KW"/>
</dbReference>
<feature type="compositionally biased region" description="Polar residues" evidence="5">
    <location>
        <begin position="139"/>
        <end position="155"/>
    </location>
</feature>
<feature type="compositionally biased region" description="Basic and acidic residues" evidence="5">
    <location>
        <begin position="101"/>
        <end position="111"/>
    </location>
</feature>
<sequence>MMEVPDWKFHLLERKRKEEEDVKRREREEEERLAKMPPWKREIILRRKAKAGASLSETKIETEGGDQEEKVGGSGEVEEGDSRVLRENIGPVQKNPFIQQEKQRRMPEHSCTKPKSTTEQMAQRLPKVDDLIRDPNLPNEVNVQNDPVDEQQSPSIDVKGRVSRLLSRFGGSRTEDDSNDHLQRVNGEGATKTVLTAPVVVEPEFQAQSIANPGPPSPSCLLTATGSQALTQETTLSPCVTPSSSSLDSEPSELSTCAAPTALSGINTRQSMTEEVRPFPFQLRPASPASSAKQLKQTTQVSPVLSRPETFKVNAGKTEEDGEIRLSPSKVSSNFQAIKRVTGESQAVQRRKGNTITVNPRKAPICENGYSVTETKSPATKPESGKKRYPTAEEIKVIGGYQALSRSCLAKRSQDKKKVRNGDLIFLNIFAFQCFSITTPNFLKLNISLILFKGNLPPQFYL</sequence>
<feature type="domain" description="Phostensin/Taperin N-terminal" evidence="7">
    <location>
        <begin position="29"/>
        <end position="106"/>
    </location>
</feature>
<proteinExistence type="predicted"/>
<keyword evidence="2" id="KW-0963">Cytoplasm</keyword>
<evidence type="ECO:0000313" key="8">
    <source>
        <dbReference type="EMBL" id="KAG8537169.1"/>
    </source>
</evidence>
<dbReference type="PANTHER" id="PTHR21685">
    <property type="entry name" value="TON-B BOX DOMAIN"/>
    <property type="match status" value="1"/>
</dbReference>
<feature type="region of interest" description="Disordered" evidence="5">
    <location>
        <begin position="284"/>
        <end position="304"/>
    </location>
</feature>
<feature type="region of interest" description="Disordered" evidence="5">
    <location>
        <begin position="48"/>
        <end position="157"/>
    </location>
</feature>
<evidence type="ECO:0000256" key="5">
    <source>
        <dbReference type="SAM" id="MobiDB-lite"/>
    </source>
</evidence>
<feature type="compositionally biased region" description="Basic and acidic residues" evidence="5">
    <location>
        <begin position="58"/>
        <end position="71"/>
    </location>
</feature>
<dbReference type="EMBL" id="WNYA01033094">
    <property type="protein sequence ID" value="KAG8537169.1"/>
    <property type="molecule type" value="Genomic_DNA"/>
</dbReference>
<evidence type="ECO:0000256" key="4">
    <source>
        <dbReference type="ARBA" id="ARBA00023203"/>
    </source>
</evidence>
<comment type="subcellular location">
    <subcellularLocation>
        <location evidence="1">Cytoplasm</location>
    </subcellularLocation>
</comment>
<dbReference type="Pfam" id="PF13914">
    <property type="entry name" value="Phostensin"/>
    <property type="match status" value="1"/>
</dbReference>
<keyword evidence="9" id="KW-1185">Reference proteome</keyword>
<dbReference type="GO" id="GO:0019902">
    <property type="term" value="F:phosphatase binding"/>
    <property type="evidence" value="ECO:0007669"/>
    <property type="project" value="InterPro"/>
</dbReference>
<comment type="caution">
    <text evidence="8">The sequence shown here is derived from an EMBL/GenBank/DDBJ whole genome shotgun (WGS) entry which is preliminary data.</text>
</comment>
<evidence type="ECO:0000256" key="2">
    <source>
        <dbReference type="ARBA" id="ARBA00022490"/>
    </source>
</evidence>
<keyword evidence="4" id="KW-0009">Actin-binding</keyword>
<keyword evidence="3" id="KW-0597">Phosphoprotein</keyword>
<protein>
    <recommendedName>
        <fullName evidence="10">Phostensin</fullName>
    </recommendedName>
</protein>
<feature type="compositionally biased region" description="Polar residues" evidence="5">
    <location>
        <begin position="288"/>
        <end position="303"/>
    </location>
</feature>
<evidence type="ECO:0000259" key="6">
    <source>
        <dbReference type="Pfam" id="PF13914"/>
    </source>
</evidence>
<feature type="region of interest" description="Disordered" evidence="5">
    <location>
        <begin position="169"/>
        <end position="190"/>
    </location>
</feature>
<evidence type="ECO:0000259" key="7">
    <source>
        <dbReference type="Pfam" id="PF13916"/>
    </source>
</evidence>
<feature type="compositionally biased region" description="Basic and acidic residues" evidence="5">
    <location>
        <begin position="173"/>
        <end position="183"/>
    </location>
</feature>
<dbReference type="InterPro" id="IPR025907">
    <property type="entry name" value="Phostensin/Taperin_PP1-bd_dom"/>
</dbReference>
<dbReference type="GO" id="GO:0005737">
    <property type="term" value="C:cytoplasm"/>
    <property type="evidence" value="ECO:0007669"/>
    <property type="project" value="UniProtKB-SubCell"/>
</dbReference>
<reference evidence="8" key="1">
    <citation type="thesis" date="2020" institute="ProQuest LLC" country="789 East Eisenhower Parkway, Ann Arbor, MI, USA">
        <title>Comparative Genomics and Chromosome Evolution.</title>
        <authorList>
            <person name="Mudd A.B."/>
        </authorList>
    </citation>
    <scope>NUCLEOTIDE SEQUENCE</scope>
    <source>
        <strain evidence="8">237g6f4</strain>
        <tissue evidence="8">Blood</tissue>
    </source>
</reference>
<feature type="domain" description="Phostensin/Taperin PP1-binding" evidence="6">
    <location>
        <begin position="333"/>
        <end position="420"/>
    </location>
</feature>
<evidence type="ECO:0000313" key="9">
    <source>
        <dbReference type="Proteomes" id="UP000824782"/>
    </source>
</evidence>
<name>A0AAV6YI76_ENGPU</name>
<dbReference type="PANTHER" id="PTHR21685:SF0">
    <property type="entry name" value="PHOSTENSIN"/>
    <property type="match status" value="1"/>
</dbReference>
<gene>
    <name evidence="8" type="ORF">GDO81_024968</name>
</gene>
<evidence type="ECO:0000256" key="3">
    <source>
        <dbReference type="ARBA" id="ARBA00022553"/>
    </source>
</evidence>
<dbReference type="Pfam" id="PF13916">
    <property type="entry name" value="Phostensin_N"/>
    <property type="match status" value="1"/>
</dbReference>
<evidence type="ECO:0008006" key="10">
    <source>
        <dbReference type="Google" id="ProtNLM"/>
    </source>
</evidence>
<dbReference type="AlphaFoldDB" id="A0AAV6YI76"/>
<dbReference type="InterPro" id="IPR026671">
    <property type="entry name" value="PPP1R18/Tprn"/>
</dbReference>
<feature type="region of interest" description="Disordered" evidence="5">
    <location>
        <begin position="15"/>
        <end position="34"/>
    </location>
</feature>
<dbReference type="Proteomes" id="UP000824782">
    <property type="component" value="Unassembled WGS sequence"/>
</dbReference>
<dbReference type="InterPro" id="IPR025903">
    <property type="entry name" value="Phostensin/Taperin_N_dom"/>
</dbReference>
<organism evidence="8 9">
    <name type="scientific">Engystomops pustulosus</name>
    <name type="common">Tungara frog</name>
    <name type="synonym">Physalaemus pustulosus</name>
    <dbReference type="NCBI Taxonomy" id="76066"/>
    <lineage>
        <taxon>Eukaryota</taxon>
        <taxon>Metazoa</taxon>
        <taxon>Chordata</taxon>
        <taxon>Craniata</taxon>
        <taxon>Vertebrata</taxon>
        <taxon>Euteleostomi</taxon>
        <taxon>Amphibia</taxon>
        <taxon>Batrachia</taxon>
        <taxon>Anura</taxon>
        <taxon>Neobatrachia</taxon>
        <taxon>Hyloidea</taxon>
        <taxon>Leptodactylidae</taxon>
        <taxon>Leiuperinae</taxon>
        <taxon>Engystomops</taxon>
    </lineage>
</organism>
<accession>A0AAV6YI76</accession>